<reference evidence="3 4" key="1">
    <citation type="submission" date="2017-08" db="EMBL/GenBank/DDBJ databases">
        <title>Complete genome of Colwellia sp. NB097-1, a psychrophile bacterium ioslated from Bering Sea.</title>
        <authorList>
            <person name="Chen X."/>
        </authorList>
    </citation>
    <scope>NUCLEOTIDE SEQUENCE [LARGE SCALE GENOMIC DNA]</scope>
    <source>
        <strain evidence="3 4">NB097-1</strain>
    </source>
</reference>
<dbReference type="OrthoDB" id="9798229at2"/>
<dbReference type="KEGG" id="cber:B5D82_04680"/>
<dbReference type="GO" id="GO:0016491">
    <property type="term" value="F:oxidoreductase activity"/>
    <property type="evidence" value="ECO:0007669"/>
    <property type="project" value="UniProtKB-KW"/>
</dbReference>
<dbReference type="InterPro" id="IPR005123">
    <property type="entry name" value="Oxoglu/Fe-dep_dioxygenase_dom"/>
</dbReference>
<organism evidence="3 4">
    <name type="scientific">Cognaticolwellia beringensis</name>
    <dbReference type="NCBI Taxonomy" id="1967665"/>
    <lineage>
        <taxon>Bacteria</taxon>
        <taxon>Pseudomonadati</taxon>
        <taxon>Pseudomonadota</taxon>
        <taxon>Gammaproteobacteria</taxon>
        <taxon>Alteromonadales</taxon>
        <taxon>Colwelliaceae</taxon>
        <taxon>Cognaticolwellia</taxon>
    </lineage>
</organism>
<evidence type="ECO:0000313" key="4">
    <source>
        <dbReference type="Proteomes" id="UP000202259"/>
    </source>
</evidence>
<feature type="domain" description="Fe2OG dioxygenase" evidence="2">
    <location>
        <begin position="115"/>
        <end position="242"/>
    </location>
</feature>
<dbReference type="RefSeq" id="WP_081149608.1">
    <property type="nucleotide sequence ID" value="NZ_CP020465.1"/>
</dbReference>
<dbReference type="AlphaFoldDB" id="A0A222G5P0"/>
<dbReference type="EMBL" id="CP020465">
    <property type="protein sequence ID" value="ASP47121.1"/>
    <property type="molecule type" value="Genomic_DNA"/>
</dbReference>
<evidence type="ECO:0000256" key="1">
    <source>
        <dbReference type="RuleBase" id="RU003682"/>
    </source>
</evidence>
<dbReference type="PROSITE" id="PS51471">
    <property type="entry name" value="FE2OG_OXY"/>
    <property type="match status" value="1"/>
</dbReference>
<dbReference type="Proteomes" id="UP000202259">
    <property type="component" value="Chromosome"/>
</dbReference>
<keyword evidence="1" id="KW-0560">Oxidoreductase</keyword>
<evidence type="ECO:0000313" key="3">
    <source>
        <dbReference type="EMBL" id="ASP47121.1"/>
    </source>
</evidence>
<keyword evidence="4" id="KW-1185">Reference proteome</keyword>
<dbReference type="InterPro" id="IPR056470">
    <property type="entry name" value="BesD/HalB-like"/>
</dbReference>
<gene>
    <name evidence="3" type="ORF">B5D82_04680</name>
</gene>
<dbReference type="SUPFAM" id="SSF51197">
    <property type="entry name" value="Clavaminate synthase-like"/>
    <property type="match status" value="1"/>
</dbReference>
<dbReference type="Gene3D" id="2.60.120.620">
    <property type="entry name" value="q2cbj1_9rhob like domain"/>
    <property type="match status" value="1"/>
</dbReference>
<protein>
    <submittedName>
        <fullName evidence="3">ArpA protein</fullName>
    </submittedName>
</protein>
<dbReference type="Pfam" id="PF23169">
    <property type="entry name" value="HalD"/>
    <property type="match status" value="1"/>
</dbReference>
<comment type="similarity">
    <text evidence="1">Belongs to the iron/ascorbate-dependent oxidoreductase family.</text>
</comment>
<dbReference type="GO" id="GO:0046872">
    <property type="term" value="F:metal ion binding"/>
    <property type="evidence" value="ECO:0007669"/>
    <property type="project" value="UniProtKB-KW"/>
</dbReference>
<keyword evidence="1" id="KW-0479">Metal-binding</keyword>
<name>A0A222G5P0_9GAMM</name>
<evidence type="ECO:0000259" key="2">
    <source>
        <dbReference type="PROSITE" id="PS51471"/>
    </source>
</evidence>
<keyword evidence="1" id="KW-0408">Iron</keyword>
<accession>A0A222G5P0</accession>
<proteinExistence type="inferred from homology"/>
<sequence length="257" mass="28957">MKFEDVINLKSNQITDPTYIKKCKETLERNGAIVIDNFITPQALEQIKLEGAAKKHLAFFTNQQHNIYISDADPSYPEDHIRNKRVISSKGCITDDQISAESVLRTLYDSDVFRSFLKVVLNEQALYSYDDECSSINLHYASEGQELGWHFDNSSFATTLMIQKPEAGGEFQYVRDVREADKGEMNFSDAERVLAGDITPNMLEIEPGALVLFRGRNAIHRVTPTIGDTTRMMVVLAYNNKPGVALSASARKTFYGK</sequence>